<sequence>MEEIHRRWGESFPISKELRLRGGNRDAFWPLRHVQLRKEAPLAWVLLDRPEVLNALNSQVLVQLEATLREAASDPEVRVVLLAGSSRVFAAGADISEMAGKTAFQGREFTFLGQRVAHTLENLPRPVIAVVEGYALGGGLELALAADFLVAAEGTQLALPEVSLGIHPGFGGTQRLVRLVGRARTKLLVESGLPIAAEEAERWGIVARVYPASTLKEEARKLALAIASRAPLAVSMVRRVIDRGADADLETALQL</sequence>
<gene>
    <name evidence="3" type="ORF">B1B_13532</name>
</gene>
<proteinExistence type="inferred from homology"/>
<dbReference type="PANTHER" id="PTHR11941">
    <property type="entry name" value="ENOYL-COA HYDRATASE-RELATED"/>
    <property type="match status" value="1"/>
</dbReference>
<dbReference type="PROSITE" id="PS00166">
    <property type="entry name" value="ENOYL_COA_HYDRATASE"/>
    <property type="match status" value="1"/>
</dbReference>
<dbReference type="Pfam" id="PF00378">
    <property type="entry name" value="ECH_1"/>
    <property type="match status" value="1"/>
</dbReference>
<dbReference type="InterPro" id="IPR029045">
    <property type="entry name" value="ClpP/crotonase-like_dom_sf"/>
</dbReference>
<protein>
    <submittedName>
        <fullName evidence="3">3-hydroxybutyryl-CoA dehydratase</fullName>
    </submittedName>
</protein>
<dbReference type="InterPro" id="IPR001753">
    <property type="entry name" value="Enoyl-CoA_hydra/iso"/>
</dbReference>
<dbReference type="Gene3D" id="3.90.226.10">
    <property type="entry name" value="2-enoyl-CoA Hydratase, Chain A, domain 1"/>
    <property type="match status" value="1"/>
</dbReference>
<dbReference type="EMBL" id="AUZY01008909">
    <property type="protein sequence ID" value="EQD44417.1"/>
    <property type="molecule type" value="Genomic_DNA"/>
</dbReference>
<evidence type="ECO:0000256" key="1">
    <source>
        <dbReference type="ARBA" id="ARBA00005254"/>
    </source>
</evidence>
<comment type="caution">
    <text evidence="3">The sequence shown here is derived from an EMBL/GenBank/DDBJ whole genome shotgun (WGS) entry which is preliminary data.</text>
</comment>
<dbReference type="FunFam" id="3.90.226.10:FF:000009">
    <property type="entry name" value="Carnitinyl-CoA dehydratase"/>
    <property type="match status" value="1"/>
</dbReference>
<reference evidence="3" key="2">
    <citation type="journal article" date="2014" name="ISME J.">
        <title>Microbial stratification in low pH oxic and suboxic macroscopic growths along an acid mine drainage.</title>
        <authorList>
            <person name="Mendez-Garcia C."/>
            <person name="Mesa V."/>
            <person name="Sprenger R.R."/>
            <person name="Richter M."/>
            <person name="Diez M.S."/>
            <person name="Solano J."/>
            <person name="Bargiela R."/>
            <person name="Golyshina O.V."/>
            <person name="Manteca A."/>
            <person name="Ramos J.L."/>
            <person name="Gallego J.R."/>
            <person name="Llorente I."/>
            <person name="Martins Dos Santos V.A."/>
            <person name="Jensen O.N."/>
            <person name="Pelaez A.I."/>
            <person name="Sanchez J."/>
            <person name="Ferrer M."/>
        </authorList>
    </citation>
    <scope>NUCLEOTIDE SEQUENCE</scope>
</reference>
<name>T0ZIZ1_9ZZZZ</name>
<dbReference type="SUPFAM" id="SSF52096">
    <property type="entry name" value="ClpP/crotonase"/>
    <property type="match status" value="1"/>
</dbReference>
<evidence type="ECO:0000256" key="2">
    <source>
        <dbReference type="ARBA" id="ARBA00023239"/>
    </source>
</evidence>
<accession>T0ZIZ1</accession>
<feature type="non-terminal residue" evidence="3">
    <location>
        <position position="255"/>
    </location>
</feature>
<dbReference type="InterPro" id="IPR018376">
    <property type="entry name" value="Enoyl-CoA_hyd/isom_CS"/>
</dbReference>
<organism evidence="3">
    <name type="scientific">mine drainage metagenome</name>
    <dbReference type="NCBI Taxonomy" id="410659"/>
    <lineage>
        <taxon>unclassified sequences</taxon>
        <taxon>metagenomes</taxon>
        <taxon>ecological metagenomes</taxon>
    </lineage>
</organism>
<dbReference type="CDD" id="cd06558">
    <property type="entry name" value="crotonase-like"/>
    <property type="match status" value="1"/>
</dbReference>
<dbReference type="PANTHER" id="PTHR11941:SF54">
    <property type="entry name" value="ENOYL-COA HYDRATASE, MITOCHONDRIAL"/>
    <property type="match status" value="1"/>
</dbReference>
<dbReference type="AlphaFoldDB" id="T0ZIZ1"/>
<dbReference type="GO" id="GO:0006635">
    <property type="term" value="P:fatty acid beta-oxidation"/>
    <property type="evidence" value="ECO:0007669"/>
    <property type="project" value="TreeGrafter"/>
</dbReference>
<comment type="similarity">
    <text evidence="1">Belongs to the enoyl-CoA hydratase/isomerase family.</text>
</comment>
<evidence type="ECO:0000313" key="3">
    <source>
        <dbReference type="EMBL" id="EQD44417.1"/>
    </source>
</evidence>
<dbReference type="GO" id="GO:0016829">
    <property type="term" value="F:lyase activity"/>
    <property type="evidence" value="ECO:0007669"/>
    <property type="project" value="UniProtKB-KW"/>
</dbReference>
<keyword evidence="2" id="KW-0456">Lyase</keyword>
<reference evidence="3" key="1">
    <citation type="submission" date="2013-08" db="EMBL/GenBank/DDBJ databases">
        <authorList>
            <person name="Mendez C."/>
            <person name="Richter M."/>
            <person name="Ferrer M."/>
            <person name="Sanchez J."/>
        </authorList>
    </citation>
    <scope>NUCLEOTIDE SEQUENCE</scope>
</reference>